<comment type="caution">
    <text evidence="2">The sequence shown here is derived from an EMBL/GenBank/DDBJ whole genome shotgun (WGS) entry which is preliminary data.</text>
</comment>
<proteinExistence type="predicted"/>
<feature type="signal peptide" evidence="1">
    <location>
        <begin position="1"/>
        <end position="20"/>
    </location>
</feature>
<gene>
    <name evidence="2" type="ORF">PM001_LOCUS907</name>
</gene>
<dbReference type="Proteomes" id="UP001162060">
    <property type="component" value="Unassembled WGS sequence"/>
</dbReference>
<sequence length="329" mass="37670">MGVKRFYLIVCAAVSTCVESFFELSSNTKTVDSYRPARPDPFVPDNKNVRVSHLRPASPDKDERGLMEFAGEKMRDLLYKMMGSQRPGAKFIASLMARLHFQHWARKKYSPHDVAEVLKFRNDENLVKLDVLERYVAYLGKKKKNAGITFLDAVVKSFGGEVEFAPTLFKYATQYPDNAQIDALLTALLAKWQHAGKPFKDVFAQFKFRKAGVAVFLDESIIKLEAYRSQYMLKTGVTDVETLFTLLKQEFHSEANLAFRAVDAMGYDATQKQGILVMLDLFQDWEARLMLPSYLKNEVFAGTDETEADTVQAIVREYRRFMSKKEKVE</sequence>
<feature type="chain" id="PRO_5043617790" description="RxLR effector candidate protein" evidence="1">
    <location>
        <begin position="21"/>
        <end position="329"/>
    </location>
</feature>
<evidence type="ECO:0000256" key="1">
    <source>
        <dbReference type="SAM" id="SignalP"/>
    </source>
</evidence>
<dbReference type="EMBL" id="CAKLBY020000004">
    <property type="protein sequence ID" value="CAK7894879.1"/>
    <property type="molecule type" value="Genomic_DNA"/>
</dbReference>
<name>A0AAV1T347_9STRA</name>
<evidence type="ECO:0000313" key="3">
    <source>
        <dbReference type="Proteomes" id="UP001162060"/>
    </source>
</evidence>
<protein>
    <recommendedName>
        <fullName evidence="4">RxLR effector candidate protein</fullName>
    </recommendedName>
</protein>
<keyword evidence="1" id="KW-0732">Signal</keyword>
<dbReference type="AlphaFoldDB" id="A0AAV1T347"/>
<reference evidence="2" key="1">
    <citation type="submission" date="2024-01" db="EMBL/GenBank/DDBJ databases">
        <authorList>
            <person name="Webb A."/>
        </authorList>
    </citation>
    <scope>NUCLEOTIDE SEQUENCE</scope>
    <source>
        <strain evidence="2">Pm1</strain>
    </source>
</reference>
<evidence type="ECO:0000313" key="2">
    <source>
        <dbReference type="EMBL" id="CAK7894879.1"/>
    </source>
</evidence>
<evidence type="ECO:0008006" key="4">
    <source>
        <dbReference type="Google" id="ProtNLM"/>
    </source>
</evidence>
<organism evidence="2 3">
    <name type="scientific">Peronospora matthiolae</name>
    <dbReference type="NCBI Taxonomy" id="2874970"/>
    <lineage>
        <taxon>Eukaryota</taxon>
        <taxon>Sar</taxon>
        <taxon>Stramenopiles</taxon>
        <taxon>Oomycota</taxon>
        <taxon>Peronosporomycetes</taxon>
        <taxon>Peronosporales</taxon>
        <taxon>Peronosporaceae</taxon>
        <taxon>Peronospora</taxon>
    </lineage>
</organism>
<accession>A0AAV1T347</accession>